<protein>
    <submittedName>
        <fullName evidence="8">Ras and Rab interactor 1</fullName>
    </submittedName>
</protein>
<evidence type="ECO:0000259" key="7">
    <source>
        <dbReference type="PROSITE" id="PS51205"/>
    </source>
</evidence>
<sequence>MEVPGEPAVAPQPPRARPGASSRATRDPIYDVPEARGGGGRLPSGAARPVSLRERLLLTQPVWHQLRANPATALHTLQREPPGTFLVRKSTTRQRKVLCVRLPEASGPSFVANHDIRETPGVVSLEGSELVFPDLIQLVSSYCHIRDILLLPLQLPRAIRHATTLKELEAISHLGMEFWSSSLNTKDRWGPAAPAHRGPRLPQLKPRSPEELDQGNRGALCFFNPLFPGDLGPARREKFRRSFKVRVSTETSSPLSPPAVPPPPVPTHPGGIPAPTEGRPPHRPLRRESSGGYRVPAGTTQQGGPPLPSLPSLQEVDSGSPSSSEEEEEESGRARAPSPPGGGRRGGRRRQLLRSMSDAVCSLLAPERQVGRAVGDLARDRRTTVGQLLQDLLTRVRARQEPQELGKIRQELDQAKALLSAELAPEKLLTDKRLDRVLEKALHRSILKPLRPILLARLRLRFTADGSLRRLADGLRLARLRGPGAFGLHPGLPAPAETERIRQKLQKLLRAYSPSAKVTFLLQACKLLYAALRSHAGDSAGADEFLPLLSYVLARCDLPDLLLEVEFMSELLEPALLMGEGGYYLTSLSASLTLLGDLTSPSSDPTSPSLELLHSLSLWQHHQLPATRDLQHLLRVAYQDPDNGCLSKTLALPLGASAAALTQLCAAKFRVSRPEAFALFLYNDGGYRLLSPGTLPHSLEGPGQLVYRQAEGDGARADGKGTGELEEKGPPRGPSGAGDEVRGASSPSAEGEREEEKEPGGESVGEKDEAEGSRTEPGGDGEEERDPERVEANMDS</sequence>
<feature type="region of interest" description="Disordered" evidence="4">
    <location>
        <begin position="188"/>
        <end position="215"/>
    </location>
</feature>
<dbReference type="GO" id="GO:0031267">
    <property type="term" value="F:small GTPase binding"/>
    <property type="evidence" value="ECO:0000318"/>
    <property type="project" value="GO_Central"/>
</dbReference>
<keyword evidence="3" id="KW-0727">SH2 domain</keyword>
<dbReference type="Pfam" id="PF02204">
    <property type="entry name" value="VPS9"/>
    <property type="match status" value="1"/>
</dbReference>
<feature type="domain" description="Ras-associating" evidence="6">
    <location>
        <begin position="630"/>
        <end position="712"/>
    </location>
</feature>
<dbReference type="Gene3D" id="1.20.1050.80">
    <property type="entry name" value="VPS9 domain"/>
    <property type="match status" value="1"/>
</dbReference>
<feature type="domain" description="VPS9" evidence="7">
    <location>
        <begin position="462"/>
        <end position="604"/>
    </location>
</feature>
<comment type="similarity">
    <text evidence="1">Belongs to the RIN (Ras interaction/interference) family.</text>
</comment>
<organism evidence="8 9">
    <name type="scientific">Ornithorhynchus anatinus</name>
    <name type="common">Duckbill platypus</name>
    <dbReference type="NCBI Taxonomy" id="9258"/>
    <lineage>
        <taxon>Eukaryota</taxon>
        <taxon>Metazoa</taxon>
        <taxon>Chordata</taxon>
        <taxon>Craniata</taxon>
        <taxon>Vertebrata</taxon>
        <taxon>Euteleostomi</taxon>
        <taxon>Mammalia</taxon>
        <taxon>Monotremata</taxon>
        <taxon>Ornithorhynchidae</taxon>
        <taxon>Ornithorhynchus</taxon>
    </lineage>
</organism>
<dbReference type="Bgee" id="ENSOANG00000009591">
    <property type="expression patterns" value="Expressed in fibroblast and 7 other cell types or tissues"/>
</dbReference>
<dbReference type="GO" id="GO:0016192">
    <property type="term" value="P:vesicle-mediated transport"/>
    <property type="evidence" value="ECO:0007669"/>
    <property type="project" value="InterPro"/>
</dbReference>
<dbReference type="InterPro" id="IPR000980">
    <property type="entry name" value="SH2"/>
</dbReference>
<accession>F7ANP1</accession>
<feature type="region of interest" description="Disordered" evidence="4">
    <location>
        <begin position="712"/>
        <end position="796"/>
    </location>
</feature>
<reference evidence="8" key="3">
    <citation type="submission" date="2025-09" db="UniProtKB">
        <authorList>
            <consortium name="Ensembl"/>
        </authorList>
    </citation>
    <scope>IDENTIFICATION</scope>
    <source>
        <strain evidence="8">Glennie</strain>
    </source>
</reference>
<dbReference type="AlphaFoldDB" id="F7ANP1"/>
<dbReference type="Pfam" id="PF23268">
    <property type="entry name" value="RIN1"/>
    <property type="match status" value="1"/>
</dbReference>
<dbReference type="STRING" id="9258.ENSOANP00000015234"/>
<feature type="domain" description="SH2" evidence="5">
    <location>
        <begin position="63"/>
        <end position="157"/>
    </location>
</feature>
<keyword evidence="2" id="KW-0343">GTPase activation</keyword>
<evidence type="ECO:0000313" key="8">
    <source>
        <dbReference type="Ensembl" id="ENSOANP00000015234.3"/>
    </source>
</evidence>
<feature type="region of interest" description="Disordered" evidence="4">
    <location>
        <begin position="1"/>
        <end position="46"/>
    </location>
</feature>
<dbReference type="PANTHER" id="PTHR23101">
    <property type="entry name" value="RAB GDP/GTP EXCHANGE FACTOR"/>
    <property type="match status" value="1"/>
</dbReference>
<name>F7ANP1_ORNAN</name>
<feature type="compositionally biased region" description="Pro residues" evidence="4">
    <location>
        <begin position="255"/>
        <end position="267"/>
    </location>
</feature>
<proteinExistence type="inferred from homology"/>
<dbReference type="GeneTree" id="ENSGT00940000161834"/>
<dbReference type="InParanoid" id="F7ANP1"/>
<keyword evidence="9" id="KW-1185">Reference proteome</keyword>
<gene>
    <name evidence="8" type="primary">RIN1</name>
</gene>
<dbReference type="HOGENOM" id="CLU_011829_1_0_1"/>
<dbReference type="GO" id="GO:0007165">
    <property type="term" value="P:signal transduction"/>
    <property type="evidence" value="ECO:0007669"/>
    <property type="project" value="InterPro"/>
</dbReference>
<dbReference type="GO" id="GO:0005886">
    <property type="term" value="C:plasma membrane"/>
    <property type="evidence" value="ECO:0007669"/>
    <property type="project" value="Ensembl"/>
</dbReference>
<dbReference type="Gene3D" id="3.30.505.10">
    <property type="entry name" value="SH2 domain"/>
    <property type="match status" value="1"/>
</dbReference>
<dbReference type="SUPFAM" id="SSF109993">
    <property type="entry name" value="VPS9 domain"/>
    <property type="match status" value="1"/>
</dbReference>
<dbReference type="CTD" id="9610"/>
<dbReference type="InterPro" id="IPR045046">
    <property type="entry name" value="Vps9-like"/>
</dbReference>
<evidence type="ECO:0000313" key="9">
    <source>
        <dbReference type="Proteomes" id="UP000002279"/>
    </source>
</evidence>
<evidence type="ECO:0000259" key="5">
    <source>
        <dbReference type="PROSITE" id="PS50001"/>
    </source>
</evidence>
<dbReference type="InterPro" id="IPR037191">
    <property type="entry name" value="VPS9_dom_sf"/>
</dbReference>
<evidence type="ECO:0000256" key="3">
    <source>
        <dbReference type="PROSITE-ProRule" id="PRU00191"/>
    </source>
</evidence>
<dbReference type="PROSITE" id="PS50001">
    <property type="entry name" value="SH2"/>
    <property type="match status" value="1"/>
</dbReference>
<dbReference type="GO" id="GO:0005829">
    <property type="term" value="C:cytosol"/>
    <property type="evidence" value="ECO:0000318"/>
    <property type="project" value="GO_Central"/>
</dbReference>
<evidence type="ECO:0000256" key="1">
    <source>
        <dbReference type="ARBA" id="ARBA00006919"/>
    </source>
</evidence>
<dbReference type="FunCoup" id="F7ANP1">
    <property type="interactions" value="432"/>
</dbReference>
<dbReference type="SUPFAM" id="SSF55550">
    <property type="entry name" value="SH2 domain"/>
    <property type="match status" value="1"/>
</dbReference>
<dbReference type="InterPro" id="IPR003123">
    <property type="entry name" value="VPS9"/>
</dbReference>
<dbReference type="Proteomes" id="UP000002279">
    <property type="component" value="Chromosome 3"/>
</dbReference>
<feature type="compositionally biased region" description="Low complexity" evidence="4">
    <location>
        <begin position="310"/>
        <end position="323"/>
    </location>
</feature>
<feature type="compositionally biased region" description="Basic and acidic residues" evidence="4">
    <location>
        <begin position="712"/>
        <end position="730"/>
    </location>
</feature>
<dbReference type="SMART" id="SM00314">
    <property type="entry name" value="RA"/>
    <property type="match status" value="1"/>
</dbReference>
<dbReference type="PROSITE" id="PS51205">
    <property type="entry name" value="VPS9"/>
    <property type="match status" value="1"/>
</dbReference>
<feature type="region of interest" description="Disordered" evidence="4">
    <location>
        <begin position="243"/>
        <end position="350"/>
    </location>
</feature>
<dbReference type="OMA" id="CQGHEDA"/>
<dbReference type="SMART" id="SM00252">
    <property type="entry name" value="SH2"/>
    <property type="match status" value="1"/>
</dbReference>
<dbReference type="SMART" id="SM00167">
    <property type="entry name" value="VPS9"/>
    <property type="match status" value="1"/>
</dbReference>
<dbReference type="GO" id="GO:0005085">
    <property type="term" value="F:guanyl-nucleotide exchange factor activity"/>
    <property type="evidence" value="ECO:0000318"/>
    <property type="project" value="GO_Central"/>
</dbReference>
<dbReference type="KEGG" id="oaa:100093582"/>
<dbReference type="PANTHER" id="PTHR23101:SF62">
    <property type="entry name" value="RAS AND RAB INTERACTOR 1"/>
    <property type="match status" value="1"/>
</dbReference>
<feature type="compositionally biased region" description="Basic and acidic residues" evidence="4">
    <location>
        <begin position="786"/>
        <end position="796"/>
    </location>
</feature>
<evidence type="ECO:0000256" key="2">
    <source>
        <dbReference type="ARBA" id="ARBA00022468"/>
    </source>
</evidence>
<reference evidence="8" key="2">
    <citation type="submission" date="2025-08" db="UniProtKB">
        <authorList>
            <consortium name="Ensembl"/>
        </authorList>
    </citation>
    <scope>IDENTIFICATION</scope>
    <source>
        <strain evidence="8">Glennie</strain>
    </source>
</reference>
<reference evidence="8 9" key="1">
    <citation type="journal article" date="2008" name="Nature">
        <title>Genome analysis of the platypus reveals unique signatures of evolution.</title>
        <authorList>
            <person name="Warren W.C."/>
            <person name="Hillier L.W."/>
            <person name="Marshall Graves J.A."/>
            <person name="Birney E."/>
            <person name="Ponting C.P."/>
            <person name="Grutzner F."/>
            <person name="Belov K."/>
            <person name="Miller W."/>
            <person name="Clarke L."/>
            <person name="Chinwalla A.T."/>
            <person name="Yang S.P."/>
            <person name="Heger A."/>
            <person name="Locke D.P."/>
            <person name="Miethke P."/>
            <person name="Waters P.D."/>
            <person name="Veyrunes F."/>
            <person name="Fulton L."/>
            <person name="Fulton B."/>
            <person name="Graves T."/>
            <person name="Wallis J."/>
            <person name="Puente X.S."/>
            <person name="Lopez-Otin C."/>
            <person name="Ordonez G.R."/>
            <person name="Eichler E.E."/>
            <person name="Chen L."/>
            <person name="Cheng Z."/>
            <person name="Deakin J.E."/>
            <person name="Alsop A."/>
            <person name="Thompson K."/>
            <person name="Kirby P."/>
            <person name="Papenfuss A.T."/>
            <person name="Wakefield M.J."/>
            <person name="Olender T."/>
            <person name="Lancet D."/>
            <person name="Huttley G.A."/>
            <person name="Smit A.F."/>
            <person name="Pask A."/>
            <person name="Temple-Smith P."/>
            <person name="Batzer M.A."/>
            <person name="Walker J.A."/>
            <person name="Konkel M.K."/>
            <person name="Harris R.S."/>
            <person name="Whittington C.M."/>
            <person name="Wong E.S."/>
            <person name="Gemmell N.J."/>
            <person name="Buschiazzo E."/>
            <person name="Vargas Jentzsch I.M."/>
            <person name="Merkel A."/>
            <person name="Schmitz J."/>
            <person name="Zemann A."/>
            <person name="Churakov G."/>
            <person name="Kriegs J.O."/>
            <person name="Brosius J."/>
            <person name="Murchison E.P."/>
            <person name="Sachidanandam R."/>
            <person name="Smith C."/>
            <person name="Hannon G.J."/>
            <person name="Tsend-Ayush E."/>
            <person name="McMillan D."/>
            <person name="Attenborough R."/>
            <person name="Rens W."/>
            <person name="Ferguson-Smith M."/>
            <person name="Lefevre C.M."/>
            <person name="Sharp J.A."/>
            <person name="Nicholas K.R."/>
            <person name="Ray D.A."/>
            <person name="Kube M."/>
            <person name="Reinhardt R."/>
            <person name="Pringle T.H."/>
            <person name="Taylor J."/>
            <person name="Jones R.C."/>
            <person name="Nixon B."/>
            <person name="Dacheux J.L."/>
            <person name="Niwa H."/>
            <person name="Sekita Y."/>
            <person name="Huang X."/>
            <person name="Stark A."/>
            <person name="Kheradpour P."/>
            <person name="Kellis M."/>
            <person name="Flicek P."/>
            <person name="Chen Y."/>
            <person name="Webber C."/>
            <person name="Hardison R."/>
            <person name="Nelson J."/>
            <person name="Hallsworth-Pepin K."/>
            <person name="Delehaunty K."/>
            <person name="Markovic C."/>
            <person name="Minx P."/>
            <person name="Feng Y."/>
            <person name="Kremitzki C."/>
            <person name="Mitreva M."/>
            <person name="Glasscock J."/>
            <person name="Wylie T."/>
            <person name="Wohldmann P."/>
            <person name="Thiru P."/>
            <person name="Nhan M.N."/>
            <person name="Pohl C.S."/>
            <person name="Smith S.M."/>
            <person name="Hou S."/>
            <person name="Nefedov M."/>
            <person name="de Jong P.J."/>
            <person name="Renfree M.B."/>
            <person name="Mardis E.R."/>
            <person name="Wilson R.K."/>
        </authorList>
    </citation>
    <scope>NUCLEOTIDE SEQUENCE [LARGE SCALE GENOMIC DNA]</scope>
    <source>
        <strain evidence="8 9">Glennie</strain>
    </source>
</reference>
<dbReference type="Ensembl" id="ENSOANT00000015237.4">
    <property type="protein sequence ID" value="ENSOANP00000015234.3"/>
    <property type="gene ID" value="ENSOANG00000009591.4"/>
</dbReference>
<dbReference type="PROSITE" id="PS50200">
    <property type="entry name" value="RA"/>
    <property type="match status" value="1"/>
</dbReference>
<dbReference type="eggNOG" id="KOG2320">
    <property type="taxonomic scope" value="Eukaryota"/>
</dbReference>
<dbReference type="InterPro" id="IPR000159">
    <property type="entry name" value="RA_dom"/>
</dbReference>
<dbReference type="OrthoDB" id="10013007at2759"/>
<feature type="compositionally biased region" description="Basic and acidic residues" evidence="4">
    <location>
        <begin position="750"/>
        <end position="774"/>
    </location>
</feature>
<dbReference type="GeneID" id="100093582"/>
<dbReference type="InterPro" id="IPR036860">
    <property type="entry name" value="SH2_dom_sf"/>
</dbReference>
<dbReference type="GO" id="GO:0030139">
    <property type="term" value="C:endocytic vesicle"/>
    <property type="evidence" value="ECO:0000318"/>
    <property type="project" value="GO_Central"/>
</dbReference>
<evidence type="ECO:0000259" key="6">
    <source>
        <dbReference type="PROSITE" id="PS50200"/>
    </source>
</evidence>
<dbReference type="GO" id="GO:0005096">
    <property type="term" value="F:GTPase activator activity"/>
    <property type="evidence" value="ECO:0007669"/>
    <property type="project" value="UniProtKB-KW"/>
</dbReference>
<evidence type="ECO:0000256" key="4">
    <source>
        <dbReference type="SAM" id="MobiDB-lite"/>
    </source>
</evidence>
<dbReference type="RefSeq" id="XP_028915968.1">
    <property type="nucleotide sequence ID" value="XM_029060135.2"/>
</dbReference>